<feature type="non-terminal residue" evidence="2">
    <location>
        <position position="1"/>
    </location>
</feature>
<feature type="non-terminal residue" evidence="2">
    <location>
        <position position="161"/>
    </location>
</feature>
<protein>
    <submittedName>
        <fullName evidence="2">Uncharacterized protein</fullName>
    </submittedName>
</protein>
<dbReference type="AlphaFoldDB" id="A0AA38FXX4"/>
<feature type="compositionally biased region" description="Polar residues" evidence="1">
    <location>
        <begin position="30"/>
        <end position="52"/>
    </location>
</feature>
<evidence type="ECO:0000313" key="3">
    <source>
        <dbReference type="Proteomes" id="UP000824469"/>
    </source>
</evidence>
<evidence type="ECO:0000256" key="1">
    <source>
        <dbReference type="SAM" id="MobiDB-lite"/>
    </source>
</evidence>
<feature type="compositionally biased region" description="Basic and acidic residues" evidence="1">
    <location>
        <begin position="61"/>
        <end position="73"/>
    </location>
</feature>
<reference evidence="2 3" key="1">
    <citation type="journal article" date="2021" name="Nat. Plants">
        <title>The Taxus genome provides insights into paclitaxel biosynthesis.</title>
        <authorList>
            <person name="Xiong X."/>
            <person name="Gou J."/>
            <person name="Liao Q."/>
            <person name="Li Y."/>
            <person name="Zhou Q."/>
            <person name="Bi G."/>
            <person name="Li C."/>
            <person name="Du R."/>
            <person name="Wang X."/>
            <person name="Sun T."/>
            <person name="Guo L."/>
            <person name="Liang H."/>
            <person name="Lu P."/>
            <person name="Wu Y."/>
            <person name="Zhang Z."/>
            <person name="Ro D.K."/>
            <person name="Shang Y."/>
            <person name="Huang S."/>
            <person name="Yan J."/>
        </authorList>
    </citation>
    <scope>NUCLEOTIDE SEQUENCE [LARGE SCALE GENOMIC DNA]</scope>
    <source>
        <strain evidence="2">Ta-2019</strain>
    </source>
</reference>
<dbReference type="Proteomes" id="UP000824469">
    <property type="component" value="Unassembled WGS sequence"/>
</dbReference>
<gene>
    <name evidence="2" type="ORF">KI387_027557</name>
</gene>
<organism evidence="2 3">
    <name type="scientific">Taxus chinensis</name>
    <name type="common">Chinese yew</name>
    <name type="synonym">Taxus wallichiana var. chinensis</name>
    <dbReference type="NCBI Taxonomy" id="29808"/>
    <lineage>
        <taxon>Eukaryota</taxon>
        <taxon>Viridiplantae</taxon>
        <taxon>Streptophyta</taxon>
        <taxon>Embryophyta</taxon>
        <taxon>Tracheophyta</taxon>
        <taxon>Spermatophyta</taxon>
        <taxon>Pinopsida</taxon>
        <taxon>Pinidae</taxon>
        <taxon>Conifers II</taxon>
        <taxon>Cupressales</taxon>
        <taxon>Taxaceae</taxon>
        <taxon>Taxus</taxon>
    </lineage>
</organism>
<accession>A0AA38FXX4</accession>
<evidence type="ECO:0000313" key="2">
    <source>
        <dbReference type="EMBL" id="KAH9312522.1"/>
    </source>
</evidence>
<sequence>VVQNPVHDGEMQSQGEEPGQEIQAYAPSNVVLNNDMENASTSPGSHATLSTLNKKRRGRHYDRETRAAELESDEIQKAESLAKLKCQQEEDKANAKLHSLMSKSKEGASTKFENMESLKSLKFITSKLKTKTVGQSEHEPVRYPEVVLCVEFYHNIRKDHK</sequence>
<feature type="region of interest" description="Disordered" evidence="1">
    <location>
        <begin position="1"/>
        <end position="73"/>
    </location>
</feature>
<proteinExistence type="predicted"/>
<comment type="caution">
    <text evidence="2">The sequence shown here is derived from an EMBL/GenBank/DDBJ whole genome shotgun (WGS) entry which is preliminary data.</text>
</comment>
<keyword evidence="3" id="KW-1185">Reference proteome</keyword>
<name>A0AA38FXX4_TAXCH</name>
<dbReference type="EMBL" id="JAHRHJ020000006">
    <property type="protein sequence ID" value="KAH9312522.1"/>
    <property type="molecule type" value="Genomic_DNA"/>
</dbReference>